<dbReference type="GO" id="GO:0005737">
    <property type="term" value="C:cytoplasm"/>
    <property type="evidence" value="ECO:0007669"/>
    <property type="project" value="UniProtKB-SubCell"/>
</dbReference>
<evidence type="ECO:0000256" key="4">
    <source>
        <dbReference type="SAM" id="Coils"/>
    </source>
</evidence>
<evidence type="ECO:0000259" key="5">
    <source>
        <dbReference type="Pfam" id="PF18569"/>
    </source>
</evidence>
<dbReference type="Pfam" id="PF18569">
    <property type="entry name" value="Thioredoxin_16"/>
    <property type="match status" value="1"/>
</dbReference>
<proteinExistence type="predicted"/>
<accession>A0A182NMD4</accession>
<dbReference type="AlphaFoldDB" id="A0A182NMD4"/>
<dbReference type="GO" id="GO:0006412">
    <property type="term" value="P:translation"/>
    <property type="evidence" value="ECO:0007669"/>
    <property type="project" value="UniProtKB-KW"/>
</dbReference>
<dbReference type="InterPro" id="IPR042360">
    <property type="entry name" value="AIMP2"/>
</dbReference>
<name>A0A182NMD4_9DIPT</name>
<reference evidence="7" key="1">
    <citation type="submission" date="2013-03" db="EMBL/GenBank/DDBJ databases">
        <title>The Genome Sequence of Anopheles dirus WRAIR2.</title>
        <authorList>
            <consortium name="The Broad Institute Genomics Platform"/>
            <person name="Neafsey D.E."/>
            <person name="Walton C."/>
            <person name="Walker B."/>
            <person name="Young S.K."/>
            <person name="Zeng Q."/>
            <person name="Gargeya S."/>
            <person name="Fitzgerald M."/>
            <person name="Haas B."/>
            <person name="Abouelleil A."/>
            <person name="Allen A.W."/>
            <person name="Alvarado L."/>
            <person name="Arachchi H.M."/>
            <person name="Berlin A.M."/>
            <person name="Chapman S.B."/>
            <person name="Gainer-Dewar J."/>
            <person name="Goldberg J."/>
            <person name="Griggs A."/>
            <person name="Gujja S."/>
            <person name="Hansen M."/>
            <person name="Howarth C."/>
            <person name="Imamovic A."/>
            <person name="Ireland A."/>
            <person name="Larimer J."/>
            <person name="McCowan C."/>
            <person name="Murphy C."/>
            <person name="Pearson M."/>
            <person name="Poon T.W."/>
            <person name="Priest M."/>
            <person name="Roberts A."/>
            <person name="Saif S."/>
            <person name="Shea T."/>
            <person name="Sisk P."/>
            <person name="Sykes S."/>
            <person name="Wortman J."/>
            <person name="Nusbaum C."/>
            <person name="Birren B."/>
        </authorList>
    </citation>
    <scope>NUCLEOTIDE SEQUENCE [LARGE SCALE GENOMIC DNA]</scope>
    <source>
        <strain evidence="7">WRAIR2</strain>
    </source>
</reference>
<dbReference type="Gene3D" id="1.20.1050.130">
    <property type="match status" value="1"/>
</dbReference>
<dbReference type="STRING" id="7168.A0A182NMD4"/>
<evidence type="ECO:0000313" key="6">
    <source>
        <dbReference type="EnsemblMetazoa" id="ADIR008819-PA"/>
    </source>
</evidence>
<evidence type="ECO:0000256" key="2">
    <source>
        <dbReference type="ARBA" id="ARBA00022490"/>
    </source>
</evidence>
<dbReference type="PANTHER" id="PTHR13438">
    <property type="entry name" value="AMINOACYL TRNA SYNTHASE COMPLEX-INTERACTING MULTIFUNCTIONAL PROTEIN"/>
    <property type="match status" value="1"/>
</dbReference>
<evidence type="ECO:0000313" key="7">
    <source>
        <dbReference type="Proteomes" id="UP000075884"/>
    </source>
</evidence>
<dbReference type="InterPro" id="IPR041503">
    <property type="entry name" value="AIMP2_thioredoxin"/>
</dbReference>
<dbReference type="GO" id="GO:0017101">
    <property type="term" value="C:aminoacyl-tRNA synthetase multienzyme complex"/>
    <property type="evidence" value="ECO:0007669"/>
    <property type="project" value="InterPro"/>
</dbReference>
<keyword evidence="3" id="KW-0648">Protein biosynthesis</keyword>
<protein>
    <recommendedName>
        <fullName evidence="5">AIMP2 thioredoxin-like domain-containing protein</fullName>
    </recommendedName>
</protein>
<evidence type="ECO:0000256" key="3">
    <source>
        <dbReference type="ARBA" id="ARBA00022917"/>
    </source>
</evidence>
<reference evidence="6" key="2">
    <citation type="submission" date="2020-05" db="UniProtKB">
        <authorList>
            <consortium name="EnsemblMetazoa"/>
        </authorList>
    </citation>
    <scope>IDENTIFICATION</scope>
    <source>
        <strain evidence="6">WRAIR2</strain>
    </source>
</reference>
<comment type="subcellular location">
    <subcellularLocation>
        <location evidence="1">Cytoplasm</location>
    </subcellularLocation>
</comment>
<feature type="domain" description="AIMP2 thioredoxin-like" evidence="5">
    <location>
        <begin position="158"/>
        <end position="251"/>
    </location>
</feature>
<dbReference type="VEuPathDB" id="VectorBase:ADIR008819"/>
<dbReference type="PANTHER" id="PTHR13438:SF2">
    <property type="entry name" value="AMINOACYL TRNA SYNTHASE COMPLEX-INTERACTING MULTIFUNCTIONAL PROTEIN 2"/>
    <property type="match status" value="1"/>
</dbReference>
<organism evidence="6 7">
    <name type="scientific">Anopheles dirus</name>
    <dbReference type="NCBI Taxonomy" id="7168"/>
    <lineage>
        <taxon>Eukaryota</taxon>
        <taxon>Metazoa</taxon>
        <taxon>Ecdysozoa</taxon>
        <taxon>Arthropoda</taxon>
        <taxon>Hexapoda</taxon>
        <taxon>Insecta</taxon>
        <taxon>Pterygota</taxon>
        <taxon>Neoptera</taxon>
        <taxon>Endopterygota</taxon>
        <taxon>Diptera</taxon>
        <taxon>Nematocera</taxon>
        <taxon>Culicoidea</taxon>
        <taxon>Culicidae</taxon>
        <taxon>Anophelinae</taxon>
        <taxon>Anopheles</taxon>
    </lineage>
</organism>
<dbReference type="EnsemblMetazoa" id="ADIR008819-RA">
    <property type="protein sequence ID" value="ADIR008819-PA"/>
    <property type="gene ID" value="ADIR008819"/>
</dbReference>
<sequence>MYRLQPVMKSDVVCEAPSCMYTLKPVCTFAYDPKAFTDTVPKSSIGADPDLVGIDKILQKWDCFPIAISLLCLSRYCQVLFLPILDDSLIASLQEEKEELRMLAERQQRVLQQLAELKKEILAMRTELKLSAPKTYAQSSSSQKSKALLKAEPINLTYLQDFVVNASPDYVPYSLLALKNLWKDRLNLLVECFTHSTVPKLSEEALNFQNAITLIGTTSANLPQIKVTLIWKNVGAYTEMITSPTSYVPICGEVNILRYLSRCGPSEFNYEQLDNVDEVDSILDACYLLLNNQNVKQRQQILRTLGSKLGKAAGFGGEELSLCDIAFTSAVKQVQRTVSKDINPNMVKCMGRVATVVGL</sequence>
<dbReference type="Proteomes" id="UP000075884">
    <property type="component" value="Unassembled WGS sequence"/>
</dbReference>
<feature type="coiled-coil region" evidence="4">
    <location>
        <begin position="90"/>
        <end position="127"/>
    </location>
</feature>
<keyword evidence="4" id="KW-0175">Coiled coil</keyword>
<keyword evidence="7" id="KW-1185">Reference proteome</keyword>
<keyword evidence="2" id="KW-0963">Cytoplasm</keyword>
<evidence type="ECO:0000256" key="1">
    <source>
        <dbReference type="ARBA" id="ARBA00004496"/>
    </source>
</evidence>